<name>A0A4V5N428_9PEZI</name>
<reference evidence="2 3" key="1">
    <citation type="submission" date="2017-03" db="EMBL/GenBank/DDBJ databases">
        <title>Genomes of endolithic fungi from Antarctica.</title>
        <authorList>
            <person name="Coleine C."/>
            <person name="Masonjones S."/>
            <person name="Stajich J.E."/>
        </authorList>
    </citation>
    <scope>NUCLEOTIDE SEQUENCE [LARGE SCALE GENOMIC DNA]</scope>
    <source>
        <strain evidence="2 3">CCFEE 6315</strain>
    </source>
</reference>
<protein>
    <submittedName>
        <fullName evidence="2">Uncharacterized protein</fullName>
    </submittedName>
</protein>
<dbReference type="EMBL" id="NAJL01000034">
    <property type="protein sequence ID" value="TKA25549.1"/>
    <property type="molecule type" value="Genomic_DNA"/>
</dbReference>
<feature type="compositionally biased region" description="Basic and acidic residues" evidence="1">
    <location>
        <begin position="245"/>
        <end position="256"/>
    </location>
</feature>
<dbReference type="OrthoDB" id="284473at2759"/>
<feature type="compositionally biased region" description="Low complexity" evidence="1">
    <location>
        <begin position="430"/>
        <end position="450"/>
    </location>
</feature>
<sequence length="944" mass="102065">MPATDERGENPPLAISICNGDRADLEAIHGALDRLRPILPPDPYLLTIPQEVEPKHRYRHAYEYQKVQWLHQAPFQPREGEMVQYQTFVYHEHGKDMYVLHNSLPREEREEGAGAKGRPSTGANTPNAGPKKKISLDAYKKAKTNGSTSARDGSPARQSDAALKKPAVKGPVERVKAETDEVLAAIATEPEPKTTPSETHSENGVGKRKRKESTQPQQKHCERAAGDEEPATKRARTGSPPPPSSRKDAQSERRAESIPPSVPPLKATTPALASEDTALPPRLSPLQAASMPSRLSPTIPTNITETLRAREQLRPSTSDSAVPNLASRNGKLTPLAKSDSITKRKSPVPRNGFRANSSSPVVRSDADDRVKPFASFAPLSAKDPAPSKDDKENGKKVLKARRAEQDSLMVKLKYKKSQKDDIRRILGMRSQPKTTSGSTPQPSSTSMPHSAAASTPKAVEDAKAERSLARRRDPNAKGVAQKVGPVARGVAQKVGPVAENVAKTSVENKPSSDESMAKPASVTGMKSGSEKGAAGAADAEKKPSVDGFKKKTREGNLSVGADQQHLANDADSSIKEKTSASGASVRADTAQEAANSRVSKTDPLGTRTKRKAEQSQDLSGETNEQAAKRKRIPNGIDTKKGPSTPDMQSPSLPGSIQKSLQVTPSIRKDHVSMAMQREPSADSNVNTPLGKSNTPTADRTSTSQPNGIIRPHSSQPSSKTSKQQLWEAEQKRLETQGRELKHAATAHLNSLKVSASKTAEQKLAAVKSLESLLCYFLAFTSADEAASAADPKQTPSIKIWCSLQGFFNFVKRNTEPFPLLQGLACHLGVVFNARIIDMMLKFPAERPARDITLDVYAPLAKHASDAETKLDIDALQDSFPRSWQRRVKGKLTIGKLAAPADCAGDYKLPIGISTTPLCAARAAYSMLGEWIERDGMDYDMKLKL</sequence>
<evidence type="ECO:0000313" key="2">
    <source>
        <dbReference type="EMBL" id="TKA25549.1"/>
    </source>
</evidence>
<evidence type="ECO:0000256" key="1">
    <source>
        <dbReference type="SAM" id="MobiDB-lite"/>
    </source>
</evidence>
<feature type="compositionally biased region" description="Basic and acidic residues" evidence="1">
    <location>
        <begin position="219"/>
        <end position="232"/>
    </location>
</feature>
<feature type="compositionally biased region" description="Low complexity" evidence="1">
    <location>
        <begin position="713"/>
        <end position="724"/>
    </location>
</feature>
<accession>A0A4V5N428</accession>
<comment type="caution">
    <text evidence="2">The sequence shown here is derived from an EMBL/GenBank/DDBJ whole genome shotgun (WGS) entry which is preliminary data.</text>
</comment>
<feature type="compositionally biased region" description="Polar residues" evidence="1">
    <location>
        <begin position="293"/>
        <end position="305"/>
    </location>
</feature>
<feature type="compositionally biased region" description="Polar residues" evidence="1">
    <location>
        <begin position="681"/>
        <end position="706"/>
    </location>
</feature>
<feature type="compositionally biased region" description="Polar residues" evidence="1">
    <location>
        <begin position="645"/>
        <end position="664"/>
    </location>
</feature>
<gene>
    <name evidence="2" type="ORF">B0A50_05410</name>
</gene>
<dbReference type="AlphaFoldDB" id="A0A4V5N428"/>
<feature type="region of interest" description="Disordered" evidence="1">
    <location>
        <begin position="106"/>
        <end position="727"/>
    </location>
</feature>
<feature type="compositionally biased region" description="Basic and acidic residues" evidence="1">
    <location>
        <begin position="458"/>
        <end position="475"/>
    </location>
</feature>
<feature type="compositionally biased region" description="Basic and acidic residues" evidence="1">
    <location>
        <begin position="385"/>
        <end position="405"/>
    </location>
</feature>
<feature type="compositionally biased region" description="Polar residues" evidence="1">
    <location>
        <begin position="615"/>
        <end position="625"/>
    </location>
</feature>
<organism evidence="2 3">
    <name type="scientific">Salinomyces thailandicus</name>
    <dbReference type="NCBI Taxonomy" id="706561"/>
    <lineage>
        <taxon>Eukaryota</taxon>
        <taxon>Fungi</taxon>
        <taxon>Dikarya</taxon>
        <taxon>Ascomycota</taxon>
        <taxon>Pezizomycotina</taxon>
        <taxon>Dothideomycetes</taxon>
        <taxon>Dothideomycetidae</taxon>
        <taxon>Mycosphaerellales</taxon>
        <taxon>Teratosphaeriaceae</taxon>
        <taxon>Salinomyces</taxon>
    </lineage>
</organism>
<evidence type="ECO:0000313" key="3">
    <source>
        <dbReference type="Proteomes" id="UP000308549"/>
    </source>
</evidence>
<dbReference type="Proteomes" id="UP000308549">
    <property type="component" value="Unassembled WGS sequence"/>
</dbReference>
<feature type="compositionally biased region" description="Low complexity" evidence="1">
    <location>
        <begin position="524"/>
        <end position="537"/>
    </location>
</feature>
<keyword evidence="3" id="KW-1185">Reference proteome</keyword>
<feature type="compositionally biased region" description="Basic and acidic residues" evidence="1">
    <location>
        <begin position="538"/>
        <end position="549"/>
    </location>
</feature>
<proteinExistence type="predicted"/>